<protein>
    <submittedName>
        <fullName evidence="1">Uncharacterized protein</fullName>
    </submittedName>
</protein>
<name>W5SLU7_9SPIR</name>
<organism evidence="1">
    <name type="scientific">Borrelia crocidurae DOU</name>
    <dbReference type="NCBI Taxonomy" id="1293575"/>
    <lineage>
        <taxon>Bacteria</taxon>
        <taxon>Pseudomonadati</taxon>
        <taxon>Spirochaetota</taxon>
        <taxon>Spirochaetia</taxon>
        <taxon>Spirochaetales</taxon>
        <taxon>Borreliaceae</taxon>
        <taxon>Borrelia</taxon>
    </lineage>
</organism>
<proteinExistence type="predicted"/>
<geneLocation type="plasmid" evidence="1">
    <name>unnamed</name>
</geneLocation>
<reference evidence="1" key="1">
    <citation type="submission" date="2013-02" db="EMBL/GenBank/DDBJ databases">
        <title>Comparative genomics of Borrelia species.</title>
        <authorList>
            <person name="Schwan T.G."/>
            <person name="Raffel S.J."/>
            <person name="Porcella S.F."/>
        </authorList>
    </citation>
    <scope>NUCLEOTIDE SEQUENCE</scope>
    <source>
        <strain evidence="1">DOU</strain>
        <plasmid evidence="1">unnamed</plasmid>
    </source>
</reference>
<gene>
    <name evidence="1" type="ORF">BCD_1597</name>
</gene>
<accession>W5SLU7</accession>
<dbReference type="AlphaFoldDB" id="W5SLU7"/>
<dbReference type="EMBL" id="CP004330">
    <property type="protein sequence ID" value="AHH07663.1"/>
    <property type="molecule type" value="Genomic_DNA"/>
</dbReference>
<evidence type="ECO:0000313" key="1">
    <source>
        <dbReference type="EMBL" id="AHH07663.1"/>
    </source>
</evidence>
<keyword evidence="1" id="KW-0614">Plasmid</keyword>
<sequence length="42" mass="5135">MYDFIQQNEYFSPKHFNETKNNIKYTKNISILKNTKQKIPRA</sequence>
<dbReference type="HOGENOM" id="CLU_3248060_0_0_12"/>